<dbReference type="PANTHER" id="PTHR23291:SF32">
    <property type="entry name" value="BAX INHIBITOR 1"/>
    <property type="match status" value="1"/>
</dbReference>
<dbReference type="GO" id="GO:0033119">
    <property type="term" value="P:negative regulation of RNA splicing"/>
    <property type="evidence" value="ECO:0007669"/>
    <property type="project" value="TreeGrafter"/>
</dbReference>
<dbReference type="EMBL" id="UYYG01000168">
    <property type="protein sequence ID" value="VDN53714.1"/>
    <property type="molecule type" value="Genomic_DNA"/>
</dbReference>
<feature type="transmembrane region" description="Helical" evidence="6">
    <location>
        <begin position="41"/>
        <end position="58"/>
    </location>
</feature>
<dbReference type="STRING" id="318479.A0A0N4UQA1"/>
<evidence type="ECO:0000313" key="9">
    <source>
        <dbReference type="Proteomes" id="UP000274756"/>
    </source>
</evidence>
<dbReference type="OrthoDB" id="1277691at2759"/>
<keyword evidence="5 6" id="KW-0472">Membrane</keyword>
<sequence>MTLREKSVREHLRAVYGTLALGLFTATLGAILHIFTKFFEGSLFIFFLPILFMTILSRTPHSHENERKRLMYFLGFALFSGISSGPLFQRAMDVDRSIIMTAFLSSSVIFGCFTLAALLAPSTKYLYLGGTISSALVALFVTAIFFHSEFMHTVCLWGGLAISCALVLYDTQLICEKRRRGDNDYVWHTIELFIDFLNLFDYIVSILKEKKVSFPYFNMIHNSANDL</sequence>
<evidence type="ECO:0000256" key="6">
    <source>
        <dbReference type="RuleBase" id="RU004379"/>
    </source>
</evidence>
<feature type="transmembrane region" description="Helical" evidence="6">
    <location>
        <begin position="70"/>
        <end position="92"/>
    </location>
</feature>
<dbReference type="PANTHER" id="PTHR23291">
    <property type="entry name" value="BAX INHIBITOR-RELATED"/>
    <property type="match status" value="1"/>
</dbReference>
<dbReference type="InterPro" id="IPR006214">
    <property type="entry name" value="Bax_inhibitor_1-related"/>
</dbReference>
<dbReference type="AlphaFoldDB" id="A0A0N4UQA1"/>
<name>A0A0N4UQA1_DRAME</name>
<evidence type="ECO:0000256" key="5">
    <source>
        <dbReference type="ARBA" id="ARBA00023136"/>
    </source>
</evidence>
<feature type="transmembrane region" description="Helical" evidence="6">
    <location>
        <begin position="98"/>
        <end position="118"/>
    </location>
</feature>
<reference evidence="7 9" key="2">
    <citation type="submission" date="2018-11" db="EMBL/GenBank/DDBJ databases">
        <authorList>
            <consortium name="Pathogen Informatics"/>
        </authorList>
    </citation>
    <scope>NUCLEOTIDE SEQUENCE [LARGE SCALE GENOMIC DNA]</scope>
</reference>
<dbReference type="GO" id="GO:2001234">
    <property type="term" value="P:negative regulation of apoptotic signaling pathway"/>
    <property type="evidence" value="ECO:0007669"/>
    <property type="project" value="TreeGrafter"/>
</dbReference>
<evidence type="ECO:0000256" key="4">
    <source>
        <dbReference type="ARBA" id="ARBA00022989"/>
    </source>
</evidence>
<evidence type="ECO:0000313" key="7">
    <source>
        <dbReference type="EMBL" id="VDN53714.1"/>
    </source>
</evidence>
<feature type="transmembrane region" description="Helical" evidence="6">
    <location>
        <begin position="125"/>
        <end position="144"/>
    </location>
</feature>
<gene>
    <name evidence="7" type="ORF">DME_LOCUS3687</name>
</gene>
<evidence type="ECO:0000313" key="8">
    <source>
        <dbReference type="Proteomes" id="UP000038040"/>
    </source>
</evidence>
<evidence type="ECO:0000256" key="1">
    <source>
        <dbReference type="ARBA" id="ARBA00004141"/>
    </source>
</evidence>
<evidence type="ECO:0000313" key="10">
    <source>
        <dbReference type="WBParaSite" id="DME_0001017701-mRNA-1"/>
    </source>
</evidence>
<accession>A0A0N4UQA1</accession>
<feature type="transmembrane region" description="Helical" evidence="6">
    <location>
        <begin position="150"/>
        <end position="169"/>
    </location>
</feature>
<dbReference type="GO" id="GO:0031966">
    <property type="term" value="C:mitochondrial membrane"/>
    <property type="evidence" value="ECO:0007669"/>
    <property type="project" value="TreeGrafter"/>
</dbReference>
<keyword evidence="3 6" id="KW-0812">Transmembrane</keyword>
<keyword evidence="9" id="KW-1185">Reference proteome</keyword>
<feature type="transmembrane region" description="Helical" evidence="6">
    <location>
        <begin position="12"/>
        <end position="35"/>
    </location>
</feature>
<protein>
    <submittedName>
        <fullName evidence="10">Bax inhibitor 1</fullName>
    </submittedName>
</protein>
<proteinExistence type="inferred from homology"/>
<evidence type="ECO:0000256" key="3">
    <source>
        <dbReference type="ARBA" id="ARBA00022692"/>
    </source>
</evidence>
<dbReference type="WBParaSite" id="DME_0001017701-mRNA-1">
    <property type="protein sequence ID" value="DME_0001017701-mRNA-1"/>
    <property type="gene ID" value="DME_0001017701"/>
</dbReference>
<organism evidence="8 10">
    <name type="scientific">Dracunculus medinensis</name>
    <name type="common">Guinea worm</name>
    <dbReference type="NCBI Taxonomy" id="318479"/>
    <lineage>
        <taxon>Eukaryota</taxon>
        <taxon>Metazoa</taxon>
        <taxon>Ecdysozoa</taxon>
        <taxon>Nematoda</taxon>
        <taxon>Chromadorea</taxon>
        <taxon>Rhabditida</taxon>
        <taxon>Spirurina</taxon>
        <taxon>Dracunculoidea</taxon>
        <taxon>Dracunculidae</taxon>
        <taxon>Dracunculus</taxon>
    </lineage>
</organism>
<reference evidence="10" key="1">
    <citation type="submission" date="2017-02" db="UniProtKB">
        <authorList>
            <consortium name="WormBaseParasite"/>
        </authorList>
    </citation>
    <scope>IDENTIFICATION</scope>
</reference>
<dbReference type="Pfam" id="PF01027">
    <property type="entry name" value="Bax1-I"/>
    <property type="match status" value="1"/>
</dbReference>
<comment type="subcellular location">
    <subcellularLocation>
        <location evidence="1">Membrane</location>
        <topology evidence="1">Multi-pass membrane protein</topology>
    </subcellularLocation>
</comment>
<dbReference type="GO" id="GO:0034620">
    <property type="term" value="P:cellular response to unfolded protein"/>
    <property type="evidence" value="ECO:0007669"/>
    <property type="project" value="TreeGrafter"/>
</dbReference>
<evidence type="ECO:0000256" key="2">
    <source>
        <dbReference type="ARBA" id="ARBA00010350"/>
    </source>
</evidence>
<dbReference type="Proteomes" id="UP000274756">
    <property type="component" value="Unassembled WGS sequence"/>
</dbReference>
<dbReference type="GO" id="GO:0019899">
    <property type="term" value="F:enzyme binding"/>
    <property type="evidence" value="ECO:0007669"/>
    <property type="project" value="TreeGrafter"/>
</dbReference>
<dbReference type="Proteomes" id="UP000038040">
    <property type="component" value="Unplaced"/>
</dbReference>
<comment type="similarity">
    <text evidence="2 6">Belongs to the BI1 family.</text>
</comment>
<keyword evidence="4 6" id="KW-1133">Transmembrane helix</keyword>